<protein>
    <recommendedName>
        <fullName evidence="3">F-box domain-containing protein</fullName>
    </recommendedName>
</protein>
<dbReference type="EMBL" id="SEOQ01000061">
    <property type="protein sequence ID" value="TFY71223.1"/>
    <property type="molecule type" value="Genomic_DNA"/>
</dbReference>
<reference evidence="1 2" key="1">
    <citation type="submission" date="2019-02" db="EMBL/GenBank/DDBJ databases">
        <title>Genome sequencing of the rare red list fungi Dentipellis fragilis.</title>
        <authorList>
            <person name="Buettner E."/>
            <person name="Kellner H."/>
        </authorList>
    </citation>
    <scope>NUCLEOTIDE SEQUENCE [LARGE SCALE GENOMIC DNA]</scope>
    <source>
        <strain evidence="1 2">DSM 105465</strain>
    </source>
</reference>
<dbReference type="AlphaFoldDB" id="A0A4Y9ZBL7"/>
<comment type="caution">
    <text evidence="1">The sequence shown here is derived from an EMBL/GenBank/DDBJ whole genome shotgun (WGS) entry which is preliminary data.</text>
</comment>
<gene>
    <name evidence="1" type="ORF">EVG20_g1787</name>
</gene>
<dbReference type="Proteomes" id="UP000298327">
    <property type="component" value="Unassembled WGS sequence"/>
</dbReference>
<evidence type="ECO:0000313" key="2">
    <source>
        <dbReference type="Proteomes" id="UP000298327"/>
    </source>
</evidence>
<organism evidence="1 2">
    <name type="scientific">Dentipellis fragilis</name>
    <dbReference type="NCBI Taxonomy" id="205917"/>
    <lineage>
        <taxon>Eukaryota</taxon>
        <taxon>Fungi</taxon>
        <taxon>Dikarya</taxon>
        <taxon>Basidiomycota</taxon>
        <taxon>Agaricomycotina</taxon>
        <taxon>Agaricomycetes</taxon>
        <taxon>Russulales</taxon>
        <taxon>Hericiaceae</taxon>
        <taxon>Dentipellis</taxon>
    </lineage>
</organism>
<sequence>MSLKTLEVTGHILDIASLVFRLRLLPTCKLAATCTMFWEDGDIDMDMDMIRALFTCLISFLNKPVWRLVLHGHKAGDDYGISLWTCTHPWAGKPLFPPDADRMPCAKDAWQPNVQIIMHIAYYDALLNMAGPQSIPNHLQWVCVNEGFIQTVQVLDITDGVMTWLGYKWQQLCENMVELQHIRVNDRLRVDLAEVLIMLVPHLKTLTVMNERFIPQLNEEGAFLKALARTLKLRKGRISMLEGLHLQGYDADLGKRMRHLVYMLRTERLVPVLIGESP</sequence>
<proteinExistence type="predicted"/>
<accession>A0A4Y9ZBL7</accession>
<keyword evidence="2" id="KW-1185">Reference proteome</keyword>
<evidence type="ECO:0008006" key="3">
    <source>
        <dbReference type="Google" id="ProtNLM"/>
    </source>
</evidence>
<evidence type="ECO:0000313" key="1">
    <source>
        <dbReference type="EMBL" id="TFY71223.1"/>
    </source>
</evidence>
<name>A0A4Y9ZBL7_9AGAM</name>